<evidence type="ECO:0000313" key="2">
    <source>
        <dbReference type="EMBL" id="MBS2970451.1"/>
    </source>
</evidence>
<name>A0ABS5LI79_9BACI</name>
<dbReference type="Proteomes" id="UP000682403">
    <property type="component" value="Unassembled WGS sequence"/>
</dbReference>
<sequence>MDKTFKDQFDGLFEKYCELLIGASANDEQEKVEMWALYTHMAKTMPNLVRHWNAEYPEFKLAMKQVSTDVKEMNEKHRENNQKKKDD</sequence>
<evidence type="ECO:0000313" key="3">
    <source>
        <dbReference type="Proteomes" id="UP000682403"/>
    </source>
</evidence>
<gene>
    <name evidence="2" type="ORF">J9317_17015</name>
</gene>
<dbReference type="Pfam" id="PF10835">
    <property type="entry name" value="DUF2573"/>
    <property type="match status" value="1"/>
</dbReference>
<keyword evidence="3" id="KW-1185">Reference proteome</keyword>
<accession>A0ABS5LI79</accession>
<dbReference type="EMBL" id="JAGVRK010000001">
    <property type="protein sequence ID" value="MBS2970451.1"/>
    <property type="molecule type" value="Genomic_DNA"/>
</dbReference>
<feature type="region of interest" description="Disordered" evidence="1">
    <location>
        <begin position="67"/>
        <end position="87"/>
    </location>
</feature>
<feature type="compositionally biased region" description="Basic and acidic residues" evidence="1">
    <location>
        <begin position="69"/>
        <end position="87"/>
    </location>
</feature>
<comment type="caution">
    <text evidence="2">The sequence shown here is derived from an EMBL/GenBank/DDBJ whole genome shotgun (WGS) entry which is preliminary data.</text>
</comment>
<dbReference type="RefSeq" id="WP_211560741.1">
    <property type="nucleotide sequence ID" value="NZ_JAGVRK010000001.1"/>
</dbReference>
<organism evidence="2 3">
    <name type="scientific">Metabacillus flavus</name>
    <dbReference type="NCBI Taxonomy" id="2823519"/>
    <lineage>
        <taxon>Bacteria</taxon>
        <taxon>Bacillati</taxon>
        <taxon>Bacillota</taxon>
        <taxon>Bacilli</taxon>
        <taxon>Bacillales</taxon>
        <taxon>Bacillaceae</taxon>
        <taxon>Metabacillus</taxon>
    </lineage>
</organism>
<protein>
    <submittedName>
        <fullName evidence="2">DUF2573 family protein</fullName>
    </submittedName>
</protein>
<reference evidence="2 3" key="1">
    <citation type="submission" date="2021-04" db="EMBL/GenBank/DDBJ databases">
        <title>Metabacillus sp. strain KIGAM252 whole genome sequence.</title>
        <authorList>
            <person name="Seo M.-J."/>
            <person name="Cho E.-S."/>
            <person name="Hwang C.Y."/>
            <person name="Yoon D.J."/>
        </authorList>
    </citation>
    <scope>NUCLEOTIDE SEQUENCE [LARGE SCALE GENOMIC DNA]</scope>
    <source>
        <strain evidence="2 3">KIGAM252</strain>
    </source>
</reference>
<evidence type="ECO:0000256" key="1">
    <source>
        <dbReference type="SAM" id="MobiDB-lite"/>
    </source>
</evidence>
<proteinExistence type="predicted"/>
<dbReference type="InterPro" id="IPR020393">
    <property type="entry name" value="Uncharacterised_YusU"/>
</dbReference>